<evidence type="ECO:0000313" key="2">
    <source>
        <dbReference type="Proteomes" id="UP000295689"/>
    </source>
</evidence>
<proteinExistence type="predicted"/>
<name>A0A4R2BGA9_9BACI</name>
<dbReference type="Proteomes" id="UP000295689">
    <property type="component" value="Unassembled WGS sequence"/>
</dbReference>
<keyword evidence="2" id="KW-1185">Reference proteome</keyword>
<dbReference type="AlphaFoldDB" id="A0A4R2BGA9"/>
<comment type="caution">
    <text evidence="1">The sequence shown here is derived from an EMBL/GenBank/DDBJ whole genome shotgun (WGS) entry which is preliminary data.</text>
</comment>
<sequence length="39" mass="4788">MKRDGCPFHVLIITRKYEKIMTKVLKLFKHMLAKIEIKW</sequence>
<accession>A0A4R2BGA9</accession>
<protein>
    <submittedName>
        <fullName evidence="1">Uncharacterized protein</fullName>
    </submittedName>
</protein>
<organism evidence="1 2">
    <name type="scientific">Mesobacillus foraminis</name>
    <dbReference type="NCBI Taxonomy" id="279826"/>
    <lineage>
        <taxon>Bacteria</taxon>
        <taxon>Bacillati</taxon>
        <taxon>Bacillota</taxon>
        <taxon>Bacilli</taxon>
        <taxon>Bacillales</taxon>
        <taxon>Bacillaceae</taxon>
        <taxon>Mesobacillus</taxon>
    </lineage>
</organism>
<dbReference type="EMBL" id="SLVV01000004">
    <property type="protein sequence ID" value="TCN26011.1"/>
    <property type="molecule type" value="Genomic_DNA"/>
</dbReference>
<reference evidence="1 2" key="1">
    <citation type="journal article" date="2015" name="Stand. Genomic Sci.">
        <title>Genomic Encyclopedia of Bacterial and Archaeal Type Strains, Phase III: the genomes of soil and plant-associated and newly described type strains.</title>
        <authorList>
            <person name="Whitman W.B."/>
            <person name="Woyke T."/>
            <person name="Klenk H.P."/>
            <person name="Zhou Y."/>
            <person name="Lilburn T.G."/>
            <person name="Beck B.J."/>
            <person name="De Vos P."/>
            <person name="Vandamme P."/>
            <person name="Eisen J.A."/>
            <person name="Garrity G."/>
            <person name="Hugenholtz P."/>
            <person name="Kyrpides N.C."/>
        </authorList>
    </citation>
    <scope>NUCLEOTIDE SEQUENCE [LARGE SCALE GENOMIC DNA]</scope>
    <source>
        <strain evidence="1 2">CV53</strain>
    </source>
</reference>
<evidence type="ECO:0000313" key="1">
    <source>
        <dbReference type="EMBL" id="TCN26011.1"/>
    </source>
</evidence>
<gene>
    <name evidence="1" type="ORF">EV146_104118</name>
</gene>